<evidence type="ECO:0000313" key="2">
    <source>
        <dbReference type="Proteomes" id="UP000094609"/>
    </source>
</evidence>
<evidence type="ECO:0000313" key="1">
    <source>
        <dbReference type="EMBL" id="AOO64378.1"/>
    </source>
</evidence>
<dbReference type="EMBL" id="CP017111">
    <property type="protein sequence ID" value="AOO64378.1"/>
    <property type="molecule type" value="Genomic_DNA"/>
</dbReference>
<keyword evidence="2" id="KW-1185">Reference proteome</keyword>
<accession>A0A1D7TH67</accession>
<name>A0A1D7TH67_9BACT</name>
<proteinExistence type="predicted"/>
<reference evidence="2" key="1">
    <citation type="submission" date="2016-08" db="EMBL/GenBank/DDBJ databases">
        <title>Complete genome sequence of the organohalide-respiring Epsilonproteobacterium Sulfurospirillum halorespirans.</title>
        <authorList>
            <person name="Goris T."/>
            <person name="Zimmermann J."/>
            <person name="Schenz B."/>
            <person name="Lemos M."/>
            <person name="Hackermueller J."/>
            <person name="Diekert G."/>
        </authorList>
    </citation>
    <scope>NUCLEOTIDE SEQUENCE [LARGE SCALE GENOMIC DNA]</scope>
    <source>
        <strain>DSM 13726</strain>
        <strain evidence="2">PCE-M2</strain>
    </source>
</reference>
<dbReference type="Proteomes" id="UP000094609">
    <property type="component" value="Chromosome"/>
</dbReference>
<dbReference type="KEGG" id="shal:SHALO_0589"/>
<dbReference type="STRING" id="1193502.SHALO_0589"/>
<dbReference type="AlphaFoldDB" id="A0A1D7TH67"/>
<dbReference type="RefSeq" id="WP_069477313.1">
    <property type="nucleotide sequence ID" value="NZ_CP017111.1"/>
</dbReference>
<evidence type="ECO:0008006" key="3">
    <source>
        <dbReference type="Google" id="ProtNLM"/>
    </source>
</evidence>
<dbReference type="PATRIC" id="fig|1193502.14.peg.598"/>
<sequence>MSKTKYLIIAAVVASALGVMPLVVSHNVDSVIETNSALLEKNGLKQEILSKSGYFTSVRTFSLEVIDAKKARDFLLTQLVAKNAQYTLFAEAMKEESNRGINESFDGLTFKGQMIHSNLLPGDVKLSLSLDQLPKSVQEELANNKAASDAIIPLLTRGVLAVDMILTSDQKLKDLKLKDIKEEIKAEGAVLNIDTQNQRMTLNERGGVVQGVLGVGKQNLGVTGEMFMFKSELKDFVYNFNYKDELNNRGDMSVGAYALEMNDEYTNVKLDLGFLKANSSIEDVQKDLQVKADYTLGNIALLSDTDDIKLDTLFAKLFLRGVHSDTMKKVQADYNALLLGTTTVEDKVLIDDFVALVNHGVKIDLDIALKGLATQMLNLKDVSVDTKLEIAPNSYNDTQSPLALIGLVDITSKVKVHKDDRVMLELMGLTSAEDFARGKAEGDFFIYEIAMKKGAISVNGQTIQ</sequence>
<gene>
    <name evidence="1" type="ORF">SHALO_0589</name>
</gene>
<organism evidence="1 2">
    <name type="scientific">Sulfurospirillum halorespirans DSM 13726</name>
    <dbReference type="NCBI Taxonomy" id="1193502"/>
    <lineage>
        <taxon>Bacteria</taxon>
        <taxon>Pseudomonadati</taxon>
        <taxon>Campylobacterota</taxon>
        <taxon>Epsilonproteobacteria</taxon>
        <taxon>Campylobacterales</taxon>
        <taxon>Sulfurospirillaceae</taxon>
        <taxon>Sulfurospirillum</taxon>
    </lineage>
</organism>
<protein>
    <recommendedName>
        <fullName evidence="3">DUF945 domain-containing protein</fullName>
    </recommendedName>
</protein>